<keyword evidence="1" id="KW-0812">Transmembrane</keyword>
<dbReference type="NCBIfam" id="TIGR01444">
    <property type="entry name" value="fkbM_fam"/>
    <property type="match status" value="1"/>
</dbReference>
<evidence type="ECO:0000256" key="1">
    <source>
        <dbReference type="SAM" id="Phobius"/>
    </source>
</evidence>
<reference evidence="3" key="1">
    <citation type="journal article" date="2020" name="Nature">
        <title>Giant virus diversity and host interactions through global metagenomics.</title>
        <authorList>
            <person name="Schulz F."/>
            <person name="Roux S."/>
            <person name="Paez-Espino D."/>
            <person name="Jungbluth S."/>
            <person name="Walsh D.A."/>
            <person name="Denef V.J."/>
            <person name="McMahon K.D."/>
            <person name="Konstantinidis K.T."/>
            <person name="Eloe-Fadrosh E.A."/>
            <person name="Kyrpides N.C."/>
            <person name="Woyke T."/>
        </authorList>
    </citation>
    <scope>NUCLEOTIDE SEQUENCE</scope>
    <source>
        <strain evidence="3">GVMAG-S-1101172-89</strain>
    </source>
</reference>
<dbReference type="PANTHER" id="PTHR34203">
    <property type="entry name" value="METHYLTRANSFERASE, FKBM FAMILY PROTEIN"/>
    <property type="match status" value="1"/>
</dbReference>
<feature type="domain" description="Methyltransferase FkbM" evidence="2">
    <location>
        <begin position="96"/>
        <end position="248"/>
    </location>
</feature>
<dbReference type="Pfam" id="PF05050">
    <property type="entry name" value="Methyltransf_21"/>
    <property type="match status" value="1"/>
</dbReference>
<dbReference type="InterPro" id="IPR029063">
    <property type="entry name" value="SAM-dependent_MTases_sf"/>
</dbReference>
<dbReference type="AlphaFoldDB" id="A0A6C0K8A6"/>
<name>A0A6C0K8A6_9ZZZZ</name>
<dbReference type="SUPFAM" id="SSF53335">
    <property type="entry name" value="S-adenosyl-L-methionine-dependent methyltransferases"/>
    <property type="match status" value="1"/>
</dbReference>
<accession>A0A6C0K8A6</accession>
<dbReference type="Gene3D" id="3.40.50.150">
    <property type="entry name" value="Vaccinia Virus protein VP39"/>
    <property type="match status" value="1"/>
</dbReference>
<keyword evidence="1" id="KW-1133">Transmembrane helix</keyword>
<evidence type="ECO:0000313" key="3">
    <source>
        <dbReference type="EMBL" id="QHU12907.1"/>
    </source>
</evidence>
<keyword evidence="1" id="KW-0472">Membrane</keyword>
<organism evidence="3">
    <name type="scientific">viral metagenome</name>
    <dbReference type="NCBI Taxonomy" id="1070528"/>
    <lineage>
        <taxon>unclassified sequences</taxon>
        <taxon>metagenomes</taxon>
        <taxon>organismal metagenomes</taxon>
    </lineage>
</organism>
<dbReference type="PANTHER" id="PTHR34203:SF15">
    <property type="entry name" value="SLL1173 PROTEIN"/>
    <property type="match status" value="1"/>
</dbReference>
<feature type="transmembrane region" description="Helical" evidence="1">
    <location>
        <begin position="12"/>
        <end position="30"/>
    </location>
</feature>
<proteinExistence type="predicted"/>
<sequence length="292" mass="32910">MRLKGRLNSSKLIKVVILIAFVVIVGYYMIINTDKTKEQFAESAIFTNDNNVSVLLMDHKYSTQFKTRDNNEVLFRKIITFLINNGTIENNIIDLGAWIGDNSIPWAMNIDGTVYAIDPSSDNCNFIRKMSELNNVTNVTVLEYAISNVNETLSTNDNMEHCSFVNGNAGINGKHKVNAVSLDYLYETGKIKDIGFIHLDVEGMEFKVIQGSSKIVDEYNPIIAFEQHIETDDFNTIIRHLNEKQYRVFLIDEVTGGRPDCRNFIAFPNGVDTDNLVNSIGGIIGQNKIIPK</sequence>
<evidence type="ECO:0000259" key="2">
    <source>
        <dbReference type="Pfam" id="PF05050"/>
    </source>
</evidence>
<dbReference type="EMBL" id="MN740811">
    <property type="protein sequence ID" value="QHU12907.1"/>
    <property type="molecule type" value="Genomic_DNA"/>
</dbReference>
<dbReference type="CDD" id="cd02440">
    <property type="entry name" value="AdoMet_MTases"/>
    <property type="match status" value="1"/>
</dbReference>
<dbReference type="InterPro" id="IPR006342">
    <property type="entry name" value="FkbM_mtfrase"/>
</dbReference>
<protein>
    <recommendedName>
        <fullName evidence="2">Methyltransferase FkbM domain-containing protein</fullName>
    </recommendedName>
</protein>
<dbReference type="InterPro" id="IPR052514">
    <property type="entry name" value="SAM-dependent_MTase"/>
</dbReference>